<evidence type="ECO:0000313" key="2">
    <source>
        <dbReference type="EMBL" id="GGA62488.1"/>
    </source>
</evidence>
<evidence type="ECO:0000313" key="3">
    <source>
        <dbReference type="Proteomes" id="UP000618591"/>
    </source>
</evidence>
<reference evidence="3" key="1">
    <citation type="journal article" date="2019" name="Int. J. Syst. Evol. Microbiol.">
        <title>The Global Catalogue of Microorganisms (GCM) 10K type strain sequencing project: providing services to taxonomists for standard genome sequencing and annotation.</title>
        <authorList>
            <consortium name="The Broad Institute Genomics Platform"/>
            <consortium name="The Broad Institute Genome Sequencing Center for Infectious Disease"/>
            <person name="Wu L."/>
            <person name="Ma J."/>
        </authorList>
    </citation>
    <scope>NUCLEOTIDE SEQUENCE [LARGE SCALE GENOMIC DNA]</scope>
    <source>
        <strain evidence="3">CGMCC 1.10106</strain>
    </source>
</reference>
<dbReference type="Proteomes" id="UP000618591">
    <property type="component" value="Unassembled WGS sequence"/>
</dbReference>
<organism evidence="2 3">
    <name type="scientific">Sphingomonas psychrolutea</name>
    <dbReference type="NCBI Taxonomy" id="1259676"/>
    <lineage>
        <taxon>Bacteria</taxon>
        <taxon>Pseudomonadati</taxon>
        <taxon>Pseudomonadota</taxon>
        <taxon>Alphaproteobacteria</taxon>
        <taxon>Sphingomonadales</taxon>
        <taxon>Sphingomonadaceae</taxon>
        <taxon>Sphingomonas</taxon>
    </lineage>
</organism>
<accession>A0ABQ1H7K9</accession>
<keyword evidence="3" id="KW-1185">Reference proteome</keyword>
<name>A0ABQ1H7K9_9SPHN</name>
<gene>
    <name evidence="2" type="ORF">GCM10011395_35870</name>
</gene>
<evidence type="ECO:0000256" key="1">
    <source>
        <dbReference type="SAM" id="MobiDB-lite"/>
    </source>
</evidence>
<sequence length="104" mass="10991">MPIVDGKTLIGWGAVRESPWHFAGLFASQEEAQLKADAMGEGYVALYGERQEEPDTFASADSPSTSAIAGSSVAPAPDAEDPSSGLKAVSAWIDDHVAKTRREQ</sequence>
<feature type="region of interest" description="Disordered" evidence="1">
    <location>
        <begin position="54"/>
        <end position="87"/>
    </location>
</feature>
<protein>
    <submittedName>
        <fullName evidence="2">Uncharacterized protein</fullName>
    </submittedName>
</protein>
<feature type="compositionally biased region" description="Polar residues" evidence="1">
    <location>
        <begin position="59"/>
        <end position="69"/>
    </location>
</feature>
<comment type="caution">
    <text evidence="2">The sequence shown here is derived from an EMBL/GenBank/DDBJ whole genome shotgun (WGS) entry which is preliminary data.</text>
</comment>
<dbReference type="EMBL" id="BMDW01000047">
    <property type="protein sequence ID" value="GGA62488.1"/>
    <property type="molecule type" value="Genomic_DNA"/>
</dbReference>
<proteinExistence type="predicted"/>